<reference evidence="10" key="1">
    <citation type="submission" date="2024-06" db="EMBL/GenBank/DDBJ databases">
        <authorList>
            <person name="Ryan C."/>
        </authorList>
    </citation>
    <scope>NUCLEOTIDE SEQUENCE [LARGE SCALE GENOMIC DNA]</scope>
</reference>
<dbReference type="SUPFAM" id="SSF48264">
    <property type="entry name" value="Cytochrome P450"/>
    <property type="match status" value="1"/>
</dbReference>
<evidence type="ECO:0000256" key="4">
    <source>
        <dbReference type="ARBA" id="ARBA00022723"/>
    </source>
</evidence>
<dbReference type="PANTHER" id="PTHR47945">
    <property type="entry name" value="CYTOCHROME P450 84A1-RELATED"/>
    <property type="match status" value="1"/>
</dbReference>
<dbReference type="GO" id="GO:0046872">
    <property type="term" value="F:metal ion binding"/>
    <property type="evidence" value="ECO:0007669"/>
    <property type="project" value="UniProtKB-KW"/>
</dbReference>
<dbReference type="InterPro" id="IPR001128">
    <property type="entry name" value="Cyt_P450"/>
</dbReference>
<dbReference type="AlphaFoldDB" id="A0ABC8X0K2"/>
<dbReference type="FunFam" id="1.10.630.10:FF:000126">
    <property type="entry name" value="Predicted protein"/>
    <property type="match status" value="1"/>
</dbReference>
<dbReference type="EMBL" id="OZ075123">
    <property type="protein sequence ID" value="CAL4916792.1"/>
    <property type="molecule type" value="Genomic_DNA"/>
</dbReference>
<feature type="binding site" description="axial binding residue" evidence="8">
    <location>
        <position position="474"/>
    </location>
    <ligand>
        <name>heme</name>
        <dbReference type="ChEBI" id="CHEBI:30413"/>
    </ligand>
    <ligandPart>
        <name>Fe</name>
        <dbReference type="ChEBI" id="CHEBI:18248"/>
    </ligandPart>
</feature>
<keyword evidence="10" id="KW-1185">Reference proteome</keyword>
<dbReference type="InterPro" id="IPR053062">
    <property type="entry name" value="CYP450_84A"/>
</dbReference>
<evidence type="ECO:0000313" key="9">
    <source>
        <dbReference type="EMBL" id="CAL4916792.1"/>
    </source>
</evidence>
<dbReference type="Gene3D" id="1.10.630.10">
    <property type="entry name" value="Cytochrome P450"/>
    <property type="match status" value="1"/>
</dbReference>
<name>A0ABC8X0K2_9POAL</name>
<organism evidence="9 10">
    <name type="scientific">Urochloa decumbens</name>
    <dbReference type="NCBI Taxonomy" id="240449"/>
    <lineage>
        <taxon>Eukaryota</taxon>
        <taxon>Viridiplantae</taxon>
        <taxon>Streptophyta</taxon>
        <taxon>Embryophyta</taxon>
        <taxon>Tracheophyta</taxon>
        <taxon>Spermatophyta</taxon>
        <taxon>Magnoliopsida</taxon>
        <taxon>Liliopsida</taxon>
        <taxon>Poales</taxon>
        <taxon>Poaceae</taxon>
        <taxon>PACMAD clade</taxon>
        <taxon>Panicoideae</taxon>
        <taxon>Panicodae</taxon>
        <taxon>Paniceae</taxon>
        <taxon>Melinidinae</taxon>
        <taxon>Urochloa</taxon>
    </lineage>
</organism>
<dbReference type="GO" id="GO:0004497">
    <property type="term" value="F:monooxygenase activity"/>
    <property type="evidence" value="ECO:0007669"/>
    <property type="project" value="UniProtKB-KW"/>
</dbReference>
<dbReference type="PRINTS" id="PR00463">
    <property type="entry name" value="EP450I"/>
</dbReference>
<reference evidence="9 10" key="2">
    <citation type="submission" date="2024-10" db="EMBL/GenBank/DDBJ databases">
        <authorList>
            <person name="Ryan C."/>
        </authorList>
    </citation>
    <scope>NUCLEOTIDE SEQUENCE [LARGE SCALE GENOMIC DNA]</scope>
</reference>
<keyword evidence="5" id="KW-0560">Oxidoreductase</keyword>
<dbReference type="Pfam" id="PF00067">
    <property type="entry name" value="p450"/>
    <property type="match status" value="1"/>
</dbReference>
<accession>A0ABC8X0K2</accession>
<evidence type="ECO:0000313" key="10">
    <source>
        <dbReference type="Proteomes" id="UP001497457"/>
    </source>
</evidence>
<evidence type="ECO:0000256" key="6">
    <source>
        <dbReference type="ARBA" id="ARBA00023004"/>
    </source>
</evidence>
<dbReference type="PANTHER" id="PTHR47945:SF10">
    <property type="entry name" value="P450 84A1, PUTATIVE, EXPRESSED-RELATED"/>
    <property type="match status" value="1"/>
</dbReference>
<evidence type="ECO:0000256" key="2">
    <source>
        <dbReference type="ARBA" id="ARBA00010617"/>
    </source>
</evidence>
<comment type="cofactor">
    <cofactor evidence="1 8">
        <name>heme</name>
        <dbReference type="ChEBI" id="CHEBI:30413"/>
    </cofactor>
</comment>
<evidence type="ECO:0000256" key="7">
    <source>
        <dbReference type="ARBA" id="ARBA00023033"/>
    </source>
</evidence>
<evidence type="ECO:0000256" key="1">
    <source>
        <dbReference type="ARBA" id="ARBA00001971"/>
    </source>
</evidence>
<dbReference type="InterPro" id="IPR002401">
    <property type="entry name" value="Cyt_P450_E_grp-I"/>
</dbReference>
<gene>
    <name evidence="9" type="ORF">URODEC1_LOCUS18197</name>
</gene>
<evidence type="ECO:0000256" key="3">
    <source>
        <dbReference type="ARBA" id="ARBA00022617"/>
    </source>
</evidence>
<dbReference type="GO" id="GO:0016705">
    <property type="term" value="F:oxidoreductase activity, acting on paired donors, with incorporation or reduction of molecular oxygen"/>
    <property type="evidence" value="ECO:0007669"/>
    <property type="project" value="UniProtKB-ARBA"/>
</dbReference>
<protein>
    <submittedName>
        <fullName evidence="9">Uncharacterized protein</fullName>
    </submittedName>
</protein>
<dbReference type="Proteomes" id="UP001497457">
    <property type="component" value="Chromosome 13rd"/>
</dbReference>
<comment type="similarity">
    <text evidence="2">Belongs to the cytochrome P450 family.</text>
</comment>
<dbReference type="InterPro" id="IPR036396">
    <property type="entry name" value="Cyt_P450_sf"/>
</dbReference>
<proteinExistence type="inferred from homology"/>
<sequence length="537" mass="58891">MAVLTKTSLELLLQDPLSWVFLATLALMLLQLWRHQSKAPPLPPGPTPLPIISNMMMMHQLTHRGLAALADKYGSGLVHLRLGQVHAFAVSTPEYAREVLQAQDVAFANRPATAAVAYLTYGRADMAFAHYGPFWRQARKLSATKLFSRRRAETWLAVRDECAALVRAVAARSSSSSGAGAVVNVGELIFDLTKNAIYRAAFGTRDADRQAEFIAILQEFSRLLGAFNVGDFVPWLRWVDPHGINRRLRVARASLDRFIDKIIDEHIERGKIPGDDADTDMVDEMLAYLVELKSDGSSIAGDDDQENTLRLTRNNIKGIIMDMMFGGTETVASGIEWAMVEMMRCPGDLRRLQQELADVIGPDRNVDDSDLDNLPFLKCVVKETLRLHPPIPLLLHETAEDCVLGGGRYSVPRGSRVMVNVWALGRDPAAWEDAGAFRPSRFAPGGHAAGLDVKGGAGGKGFQYLPYGSGRRACPGMALGQYALELAVAQLAHGFDWALPEGVEASELDMDDVFGLAAPRATRFRAIATPRLTCPLY</sequence>
<keyword evidence="3 8" id="KW-0349">Heme</keyword>
<evidence type="ECO:0000256" key="5">
    <source>
        <dbReference type="ARBA" id="ARBA00023002"/>
    </source>
</evidence>
<keyword evidence="4 8" id="KW-0479">Metal-binding</keyword>
<dbReference type="PRINTS" id="PR00385">
    <property type="entry name" value="P450"/>
</dbReference>
<keyword evidence="7" id="KW-0503">Monooxygenase</keyword>
<keyword evidence="6 8" id="KW-0408">Iron</keyword>
<evidence type="ECO:0000256" key="8">
    <source>
        <dbReference type="PIRSR" id="PIRSR602401-1"/>
    </source>
</evidence>